<feature type="transmembrane region" description="Helical" evidence="2">
    <location>
        <begin position="90"/>
        <end position="115"/>
    </location>
</feature>
<dbReference type="InterPro" id="IPR007313">
    <property type="entry name" value="FxsA"/>
</dbReference>
<feature type="transmembrane region" description="Helical" evidence="2">
    <location>
        <begin position="41"/>
        <end position="61"/>
    </location>
</feature>
<feature type="region of interest" description="Disordered" evidence="1">
    <location>
        <begin position="142"/>
        <end position="180"/>
    </location>
</feature>
<evidence type="ECO:0000313" key="3">
    <source>
        <dbReference type="EMBL" id="CAB4727279.1"/>
    </source>
</evidence>
<protein>
    <submittedName>
        <fullName evidence="3">Unannotated protein</fullName>
    </submittedName>
</protein>
<dbReference type="NCBIfam" id="NF008528">
    <property type="entry name" value="PRK11463.1-2"/>
    <property type="match status" value="1"/>
</dbReference>
<dbReference type="PANTHER" id="PTHR35335">
    <property type="entry name" value="UPF0716 PROTEIN FXSA"/>
    <property type="match status" value="1"/>
</dbReference>
<organism evidence="3">
    <name type="scientific">freshwater metagenome</name>
    <dbReference type="NCBI Taxonomy" id="449393"/>
    <lineage>
        <taxon>unclassified sequences</taxon>
        <taxon>metagenomes</taxon>
        <taxon>ecological metagenomes</taxon>
    </lineage>
</organism>
<keyword evidence="2" id="KW-1133">Transmembrane helix</keyword>
<dbReference type="Pfam" id="PF04186">
    <property type="entry name" value="FxsA"/>
    <property type="match status" value="1"/>
</dbReference>
<reference evidence="3" key="1">
    <citation type="submission" date="2020-05" db="EMBL/GenBank/DDBJ databases">
        <authorList>
            <person name="Chiriac C."/>
            <person name="Salcher M."/>
            <person name="Ghai R."/>
            <person name="Kavagutti S V."/>
        </authorList>
    </citation>
    <scope>NUCLEOTIDE SEQUENCE</scope>
</reference>
<keyword evidence="2" id="KW-0472">Membrane</keyword>
<dbReference type="AlphaFoldDB" id="A0A6J6RY71"/>
<keyword evidence="2" id="KW-0812">Transmembrane</keyword>
<accession>A0A6J6RY71</accession>
<evidence type="ECO:0000256" key="1">
    <source>
        <dbReference type="SAM" id="MobiDB-lite"/>
    </source>
</evidence>
<dbReference type="GO" id="GO:0016020">
    <property type="term" value="C:membrane"/>
    <property type="evidence" value="ECO:0007669"/>
    <property type="project" value="InterPro"/>
</dbReference>
<name>A0A6J6RY71_9ZZZZ</name>
<dbReference type="PANTHER" id="PTHR35335:SF1">
    <property type="entry name" value="UPF0716 PROTEIN FXSA"/>
    <property type="match status" value="1"/>
</dbReference>
<evidence type="ECO:0000256" key="2">
    <source>
        <dbReference type="SAM" id="Phobius"/>
    </source>
</evidence>
<feature type="transmembrane region" description="Helical" evidence="2">
    <location>
        <begin position="15"/>
        <end position="35"/>
    </location>
</feature>
<sequence length="180" mass="18730">MSGVRAGGGRRRGRLGWVLVLLFVGLPLFELYVLIQVGQVIGAWWTIALLVLASIVGAAIVRHEGSRAWRALVEALTQGRMPHRELADGALMLVGGTLLLTPGFTTDVLGALLVLPVTRPLFRALLARTVAARVLPVPGGGRPFTGPFGSRPGAGGPGDAGRPGPVVRGDVVDPDEGPGR</sequence>
<proteinExistence type="predicted"/>
<feature type="compositionally biased region" description="Gly residues" evidence="1">
    <location>
        <begin position="152"/>
        <end position="161"/>
    </location>
</feature>
<dbReference type="EMBL" id="CAEZYQ010000001">
    <property type="protein sequence ID" value="CAB4727279.1"/>
    <property type="molecule type" value="Genomic_DNA"/>
</dbReference>
<gene>
    <name evidence="3" type="ORF">UFOPK2761_00260</name>
</gene>